<dbReference type="SMART" id="SM00320">
    <property type="entry name" value="WD40"/>
    <property type="match status" value="3"/>
</dbReference>
<dbReference type="InterPro" id="IPR001680">
    <property type="entry name" value="WD40_rpt"/>
</dbReference>
<dbReference type="FunFam" id="2.130.10.10:FF:001249">
    <property type="entry name" value="WD repeat domain 54"/>
    <property type="match status" value="1"/>
</dbReference>
<evidence type="ECO:0000256" key="1">
    <source>
        <dbReference type="PROSITE-ProRule" id="PRU00221"/>
    </source>
</evidence>
<reference evidence="4" key="2">
    <citation type="submission" date="2025-09" db="UniProtKB">
        <authorList>
            <consortium name="Ensembl"/>
        </authorList>
    </citation>
    <scope>IDENTIFICATION</scope>
</reference>
<organism evidence="4 5">
    <name type="scientific">Pavo cristatus</name>
    <name type="common">Indian peafowl</name>
    <name type="synonym">Blue peafowl</name>
    <dbReference type="NCBI Taxonomy" id="9049"/>
    <lineage>
        <taxon>Eukaryota</taxon>
        <taxon>Metazoa</taxon>
        <taxon>Chordata</taxon>
        <taxon>Craniata</taxon>
        <taxon>Vertebrata</taxon>
        <taxon>Euteleostomi</taxon>
        <taxon>Archelosauria</taxon>
        <taxon>Archosauria</taxon>
        <taxon>Dinosauria</taxon>
        <taxon>Saurischia</taxon>
        <taxon>Theropoda</taxon>
        <taxon>Coelurosauria</taxon>
        <taxon>Aves</taxon>
        <taxon>Neognathae</taxon>
        <taxon>Galloanserae</taxon>
        <taxon>Galliformes</taxon>
        <taxon>Phasianidae</taxon>
        <taxon>Phasianinae</taxon>
        <taxon>Pavo</taxon>
    </lineage>
</organism>
<protein>
    <submittedName>
        <fullName evidence="4">WD repeat domain 54</fullName>
    </submittedName>
</protein>
<keyword evidence="5" id="KW-1185">Reference proteome</keyword>
<dbReference type="InterPro" id="IPR015943">
    <property type="entry name" value="WD40/YVTN_repeat-like_dom_sf"/>
</dbReference>
<dbReference type="Ensembl" id="ENSPSTT00000024044.1">
    <property type="protein sequence ID" value="ENSPSTP00000022872.1"/>
    <property type="gene ID" value="ENSPSTG00000016798.1"/>
</dbReference>
<name>A0A8C9G228_PAVCR</name>
<proteinExistence type="predicted"/>
<accession>A0A8C9G228</accession>
<dbReference type="Gene3D" id="2.130.10.10">
    <property type="entry name" value="YVTN repeat-like/Quinoprotein amine dehydrogenase"/>
    <property type="match status" value="2"/>
</dbReference>
<evidence type="ECO:0000256" key="2">
    <source>
        <dbReference type="SAM" id="MobiDB-lite"/>
    </source>
</evidence>
<feature type="repeat" description="WD" evidence="1">
    <location>
        <begin position="247"/>
        <end position="288"/>
    </location>
</feature>
<feature type="region of interest" description="Disordered" evidence="2">
    <location>
        <begin position="416"/>
        <end position="452"/>
    </location>
</feature>
<dbReference type="InterPro" id="IPR036322">
    <property type="entry name" value="WD40_repeat_dom_sf"/>
</dbReference>
<dbReference type="InterPro" id="IPR049546">
    <property type="entry name" value="WDR54_beta_prop"/>
</dbReference>
<keyword evidence="1" id="KW-0853">WD repeat</keyword>
<feature type="domain" description="WD repeat-containing protein 54 beta-propeller" evidence="3">
    <location>
        <begin position="1"/>
        <end position="331"/>
    </location>
</feature>
<evidence type="ECO:0000259" key="3">
    <source>
        <dbReference type="Pfam" id="PF21031"/>
    </source>
</evidence>
<dbReference type="PROSITE" id="PS50082">
    <property type="entry name" value="WD_REPEATS_2"/>
    <property type="match status" value="1"/>
</dbReference>
<dbReference type="AlphaFoldDB" id="A0A8C9G228"/>
<dbReference type="Pfam" id="PF21031">
    <property type="entry name" value="WDR54"/>
    <property type="match status" value="1"/>
</dbReference>
<evidence type="ECO:0000313" key="5">
    <source>
        <dbReference type="Proteomes" id="UP000694428"/>
    </source>
</evidence>
<reference evidence="4" key="1">
    <citation type="submission" date="2025-08" db="UniProtKB">
        <authorList>
            <consortium name="Ensembl"/>
        </authorList>
    </citation>
    <scope>IDENTIFICATION</scope>
</reference>
<evidence type="ECO:0000313" key="4">
    <source>
        <dbReference type="Ensembl" id="ENSPSTP00000022872.1"/>
    </source>
</evidence>
<sequence>MYRREKSIALRSSSSALYNNLSVLRPPHKPVAYFGAVHGPTVTVVSAGGDAAGCAQRQLQARAGGGASLVTQAAWCVLPARILLVLTCQKGIQMYEPDGSIMVYWHALDITEHPPAQAVFARGISAAGERFICVGLSSGMVLVFDIPHKGTNIAVSEVLKEHHDAITDIAAELGQAPDGAGDLVTADDAGMLCVWSSGEEFSLLNRIPAFGWTCSSVRLWNGIVAAGYGSGQIRLYEAATGSLRAELSAHARWIYALDLAAATGKLLSGAEDSFVHVWKLSRSPDTDDVEVEHCHAECITDTQICGARFCDPEGSSFAVTGYDLSEIFCYSQGGILHAAGAEISHSQSYPALGVARLHVGSTGWEPGWLRGTQLWGTVGPWARSCPQPLLSPPWQKEAAETGKDPGQTCATCCSGRVGSSSRSHPRRPHPWVPQHGPPRLGAHSQQGRARPHSLPALRARTAPGRAAALSSQLCGAAAALLCWEKQRLRCALLGRLRAPGTACEVSVRSRGPAVTPGAGSPTQGRAGTGGTLCAGAPPVLPSPPPLCPGRARPCRRAPCPSFPCWLQQGQTPFPGPYGAGGAWRGPGGARPCSDCSLAGRVGASCSPLVRHSPAGALPAAPDGDGIRPGPGPGCSSSCRGVRASPAVGALLPHSPHVPRSHRQH</sequence>
<dbReference type="SUPFAM" id="SSF50978">
    <property type="entry name" value="WD40 repeat-like"/>
    <property type="match status" value="1"/>
</dbReference>
<dbReference type="Proteomes" id="UP000694428">
    <property type="component" value="Unplaced"/>
</dbReference>